<keyword evidence="3" id="KW-0963">Cytoplasm</keyword>
<evidence type="ECO:0000256" key="2">
    <source>
        <dbReference type="ARBA" id="ARBA00004496"/>
    </source>
</evidence>
<evidence type="ECO:0000313" key="10">
    <source>
        <dbReference type="Proteomes" id="UP000242715"/>
    </source>
</evidence>
<sequence length="457" mass="52299">MQILSTKPLTPLIITGKGLGGSIASLFTISLLDNTGSTKKRPLCITFGSPLLGDKKLQKAISRSSNWNSCFIHIVSCKDPLPRRFITGTDYMPFGTFLFCSDSGSSSFENPESSLLILITLSKIDGQNQEFQSAEYGDLVEKLRRKAVFKDSSALVEDKTRSDSFAIGICLQLQQALGLTPHSLKEYNIDINVLESKIKRLEEIFIIQQKKSFDPNKKLNEMKIRMAQLEWYKKDTKNKNIGYYDSYKNMNTQSDIDVVGFQKSLKVYWEKLVGEVEMKPQKEGAAFRTRWLYAGTTYRKMVEPLAIAQYYKEGGKDYVNNERSKHFKNLEEWLEEDSKRTKNESNSTSRKDVEVILTIDSCFWARVEEAILACNELKAVKDKEEVLKKLVEFEDYVYGLLKDYSVSPEIFLSQSSYMSWWNEYKAIKGSSYTSKLFNFMNDAGKIKLYGSGAYDFP</sequence>
<keyword evidence="4" id="KW-0378">Hydrolase</keyword>
<dbReference type="Proteomes" id="UP000242715">
    <property type="component" value="Unassembled WGS sequence"/>
</dbReference>
<evidence type="ECO:0000256" key="3">
    <source>
        <dbReference type="ARBA" id="ARBA00022490"/>
    </source>
</evidence>
<evidence type="ECO:0000313" key="9">
    <source>
        <dbReference type="EMBL" id="GAU42927.1"/>
    </source>
</evidence>
<keyword evidence="6" id="KW-0539">Nucleus</keyword>
<protein>
    <recommendedName>
        <fullName evidence="11">Fungal lipase-like domain-containing protein</fullName>
    </recommendedName>
</protein>
<evidence type="ECO:0008006" key="11">
    <source>
        <dbReference type="Google" id="ProtNLM"/>
    </source>
</evidence>
<dbReference type="GO" id="GO:0005634">
    <property type="term" value="C:nucleus"/>
    <property type="evidence" value="ECO:0007669"/>
    <property type="project" value="UniProtKB-SubCell"/>
</dbReference>
<evidence type="ECO:0000259" key="7">
    <source>
        <dbReference type="Pfam" id="PF01764"/>
    </source>
</evidence>
<dbReference type="GO" id="GO:0052689">
    <property type="term" value="F:carboxylic ester hydrolase activity"/>
    <property type="evidence" value="ECO:0007669"/>
    <property type="project" value="InterPro"/>
</dbReference>
<evidence type="ECO:0000259" key="8">
    <source>
        <dbReference type="Pfam" id="PF18117"/>
    </source>
</evidence>
<evidence type="ECO:0000256" key="1">
    <source>
        <dbReference type="ARBA" id="ARBA00004123"/>
    </source>
</evidence>
<name>A0A2Z6PFN6_TRISU</name>
<dbReference type="InterPro" id="IPR041266">
    <property type="entry name" value="EDS1_EP"/>
</dbReference>
<dbReference type="GO" id="GO:0005737">
    <property type="term" value="C:cytoplasm"/>
    <property type="evidence" value="ECO:0007669"/>
    <property type="project" value="UniProtKB-SubCell"/>
</dbReference>
<dbReference type="PANTHER" id="PTHR46898">
    <property type="entry name" value="SENESCENCE-ASSOCIATED CARBOXYLESTERASE 101"/>
    <property type="match status" value="1"/>
</dbReference>
<dbReference type="GO" id="GO:0006952">
    <property type="term" value="P:defense response"/>
    <property type="evidence" value="ECO:0007669"/>
    <property type="project" value="UniProtKB-KW"/>
</dbReference>
<dbReference type="OrthoDB" id="438440at2759"/>
<gene>
    <name evidence="9" type="ORF">TSUD_283500</name>
</gene>
<dbReference type="Pfam" id="PF18117">
    <property type="entry name" value="EDS1_EP"/>
    <property type="match status" value="1"/>
</dbReference>
<keyword evidence="10" id="KW-1185">Reference proteome</keyword>
<dbReference type="AlphaFoldDB" id="A0A2Z6PFN6"/>
<reference evidence="10" key="1">
    <citation type="journal article" date="2017" name="Front. Plant Sci.">
        <title>Climate Clever Clovers: New Paradigm to Reduce the Environmental Footprint of Ruminants by Breeding Low Methanogenic Forages Utilizing Haplotype Variation.</title>
        <authorList>
            <person name="Kaur P."/>
            <person name="Appels R."/>
            <person name="Bayer P.E."/>
            <person name="Keeble-Gagnere G."/>
            <person name="Wang J."/>
            <person name="Hirakawa H."/>
            <person name="Shirasawa K."/>
            <person name="Vercoe P."/>
            <person name="Stefanova K."/>
            <person name="Durmic Z."/>
            <person name="Nichols P."/>
            <person name="Revell C."/>
            <person name="Isobe S.N."/>
            <person name="Edwards D."/>
            <person name="Erskine W."/>
        </authorList>
    </citation>
    <scope>NUCLEOTIDE SEQUENCE [LARGE SCALE GENOMIC DNA]</scope>
    <source>
        <strain evidence="10">cv. Daliak</strain>
    </source>
</reference>
<accession>A0A2Z6PFN6</accession>
<proteinExistence type="predicted"/>
<comment type="subcellular location">
    <subcellularLocation>
        <location evidence="2">Cytoplasm</location>
    </subcellularLocation>
    <subcellularLocation>
        <location evidence="1">Nucleus</location>
    </subcellularLocation>
</comment>
<dbReference type="Pfam" id="PF01764">
    <property type="entry name" value="Lipase_3"/>
    <property type="match status" value="1"/>
</dbReference>
<dbReference type="EMBL" id="DF973947">
    <property type="protein sequence ID" value="GAU42927.1"/>
    <property type="molecule type" value="Genomic_DNA"/>
</dbReference>
<dbReference type="GO" id="GO:0006629">
    <property type="term" value="P:lipid metabolic process"/>
    <property type="evidence" value="ECO:0007669"/>
    <property type="project" value="InterPro"/>
</dbReference>
<feature type="domain" description="Fungal lipase-type" evidence="7">
    <location>
        <begin position="5"/>
        <end position="83"/>
    </location>
</feature>
<dbReference type="InterPro" id="IPR002921">
    <property type="entry name" value="Fungal_lipase-type"/>
</dbReference>
<keyword evidence="5" id="KW-0611">Plant defense</keyword>
<evidence type="ECO:0000256" key="5">
    <source>
        <dbReference type="ARBA" id="ARBA00022821"/>
    </source>
</evidence>
<evidence type="ECO:0000256" key="4">
    <source>
        <dbReference type="ARBA" id="ARBA00022801"/>
    </source>
</evidence>
<evidence type="ECO:0000256" key="6">
    <source>
        <dbReference type="ARBA" id="ARBA00023242"/>
    </source>
</evidence>
<dbReference type="InterPro" id="IPR029058">
    <property type="entry name" value="AB_hydrolase_fold"/>
</dbReference>
<dbReference type="SUPFAM" id="SSF53474">
    <property type="entry name" value="alpha/beta-Hydrolases"/>
    <property type="match status" value="1"/>
</dbReference>
<organism evidence="9 10">
    <name type="scientific">Trifolium subterraneum</name>
    <name type="common">Subterranean clover</name>
    <dbReference type="NCBI Taxonomy" id="3900"/>
    <lineage>
        <taxon>Eukaryota</taxon>
        <taxon>Viridiplantae</taxon>
        <taxon>Streptophyta</taxon>
        <taxon>Embryophyta</taxon>
        <taxon>Tracheophyta</taxon>
        <taxon>Spermatophyta</taxon>
        <taxon>Magnoliopsida</taxon>
        <taxon>eudicotyledons</taxon>
        <taxon>Gunneridae</taxon>
        <taxon>Pentapetalae</taxon>
        <taxon>rosids</taxon>
        <taxon>fabids</taxon>
        <taxon>Fabales</taxon>
        <taxon>Fabaceae</taxon>
        <taxon>Papilionoideae</taxon>
        <taxon>50 kb inversion clade</taxon>
        <taxon>NPAAA clade</taxon>
        <taxon>Hologalegina</taxon>
        <taxon>IRL clade</taxon>
        <taxon>Trifolieae</taxon>
        <taxon>Trifolium</taxon>
    </lineage>
</organism>
<feature type="domain" description="EDS1 EP" evidence="8">
    <location>
        <begin position="227"/>
        <end position="439"/>
    </location>
</feature>
<dbReference type="InterPro" id="IPR044603">
    <property type="entry name" value="SAG101-like"/>
</dbReference>
<dbReference type="Gene3D" id="3.40.50.1820">
    <property type="entry name" value="alpha/beta hydrolase"/>
    <property type="match status" value="1"/>
</dbReference>
<dbReference type="PANTHER" id="PTHR46898:SF3">
    <property type="entry name" value="FUNGAL LIPASE-LIKE DOMAIN-CONTAINING PROTEIN"/>
    <property type="match status" value="1"/>
</dbReference>